<dbReference type="Pfam" id="PF08311">
    <property type="entry name" value="Mad3_BUB1_I"/>
    <property type="match status" value="1"/>
</dbReference>
<dbReference type="InterPro" id="IPR013212">
    <property type="entry name" value="Mad3/Bub1_I"/>
</dbReference>
<organism evidence="3 4">
    <name type="scientific">Halteria grandinella</name>
    <dbReference type="NCBI Taxonomy" id="5974"/>
    <lineage>
        <taxon>Eukaryota</taxon>
        <taxon>Sar</taxon>
        <taxon>Alveolata</taxon>
        <taxon>Ciliophora</taxon>
        <taxon>Intramacronucleata</taxon>
        <taxon>Spirotrichea</taxon>
        <taxon>Stichotrichia</taxon>
        <taxon>Sporadotrichida</taxon>
        <taxon>Halteriidae</taxon>
        <taxon>Halteria</taxon>
    </lineage>
</organism>
<feature type="domain" description="BUB1 N-terminal" evidence="2">
    <location>
        <begin position="66"/>
        <end position="188"/>
    </location>
</feature>
<gene>
    <name evidence="3" type="ORF">FGO68_gene11518</name>
</gene>
<dbReference type="SMART" id="SM00777">
    <property type="entry name" value="Mad3_BUB1_I"/>
    <property type="match status" value="1"/>
</dbReference>
<name>A0A8J8NZ59_HALGN</name>
<feature type="region of interest" description="Disordered" evidence="1">
    <location>
        <begin position="478"/>
        <end position="502"/>
    </location>
</feature>
<sequence length="502" mass="57871">MINRVQNYTSSFPLILQFHQLVVQLYFQITQNMSYYQQPRLSLSSLLSPIQPHPPTKPSLVSDSDIERALANPEIHCATEALTQRTVEMWRRYIAQRTREEGAGGQFEAMERMVCGYAESGVLRGNRYYTEVWLKYALRVKCPGDVFDIMLSNGVGACFAKTYSKVADYYEKELLDYRKADKVYRMGLDKLASLSRKAAGGRESELSFNCNPDSRRASTVRVEKELTSLQSLYERYCDRMMKRVEQEALTEINELRRNSLYTVRLTQEEIHSVRHANEQVYANKRYSYTKNQIILGGVPIYVDEEFRDEVIPQGTQTVEVFYDVLKEIDCFEAVKRKSGGGRVSSGENYFVKKLKSRREEIEKESRGKEESWLDRQPYLKMDFNKRKDMFTPEQVHEEEEQSCLKSPEGNNRKRLSLITSIKIQQSSNLSSATFGAWPSNLPAGQSKLVQIPQTCHTDSESYKQQLSKSRFCVPNTQQTHANKSNMSTIREVSSQDNSLSLS</sequence>
<dbReference type="EMBL" id="RRYP01003279">
    <property type="protein sequence ID" value="TNV83953.1"/>
    <property type="molecule type" value="Genomic_DNA"/>
</dbReference>
<reference evidence="3" key="1">
    <citation type="submission" date="2019-06" db="EMBL/GenBank/DDBJ databases">
        <authorList>
            <person name="Zheng W."/>
        </authorList>
    </citation>
    <scope>NUCLEOTIDE SEQUENCE</scope>
    <source>
        <strain evidence="3">QDHG01</strain>
    </source>
</reference>
<evidence type="ECO:0000313" key="3">
    <source>
        <dbReference type="EMBL" id="TNV83953.1"/>
    </source>
</evidence>
<dbReference type="Proteomes" id="UP000785679">
    <property type="component" value="Unassembled WGS sequence"/>
</dbReference>
<evidence type="ECO:0000313" key="4">
    <source>
        <dbReference type="Proteomes" id="UP000785679"/>
    </source>
</evidence>
<evidence type="ECO:0000259" key="2">
    <source>
        <dbReference type="SMART" id="SM00777"/>
    </source>
</evidence>
<evidence type="ECO:0000256" key="1">
    <source>
        <dbReference type="SAM" id="MobiDB-lite"/>
    </source>
</evidence>
<dbReference type="OrthoDB" id="248495at2759"/>
<proteinExistence type="predicted"/>
<dbReference type="Gene3D" id="1.25.40.430">
    <property type="match status" value="1"/>
</dbReference>
<protein>
    <recommendedName>
        <fullName evidence="2">BUB1 N-terminal domain-containing protein</fullName>
    </recommendedName>
</protein>
<accession>A0A8J8NZ59</accession>
<keyword evidence="4" id="KW-1185">Reference proteome</keyword>
<dbReference type="AlphaFoldDB" id="A0A8J8NZ59"/>
<comment type="caution">
    <text evidence="3">The sequence shown here is derived from an EMBL/GenBank/DDBJ whole genome shotgun (WGS) entry which is preliminary data.</text>
</comment>